<dbReference type="EMBL" id="JAULSX010000014">
    <property type="protein sequence ID" value="KAK3484680.1"/>
    <property type="molecule type" value="Genomic_DNA"/>
</dbReference>
<keyword evidence="3" id="KW-1185">Reference proteome</keyword>
<comment type="caution">
    <text evidence="2">The sequence shown here is derived from an EMBL/GenBank/DDBJ whole genome shotgun (WGS) entry which is preliminary data.</text>
</comment>
<accession>A0AAJ0HY89</accession>
<keyword evidence="1" id="KW-0472">Membrane</keyword>
<keyword evidence="1" id="KW-0812">Transmembrane</keyword>
<proteinExistence type="predicted"/>
<sequence>MDSFGPMESQFLQCSIRTPHVGTLRVSGSYGYVYPYIPTLPTYASSFLLSPRISFLFSLPSCRLCVPFALCLLCLAILVIAVSSLFTRCFIALRFTSLGQHCHHHWRRLRHLPTSSVVSDVRLSTLTIKVCVELFYRSSPSPLKDHGMTGSTDFRGQNVGEAR</sequence>
<evidence type="ECO:0000313" key="3">
    <source>
        <dbReference type="Proteomes" id="UP001285908"/>
    </source>
</evidence>
<gene>
    <name evidence="2" type="ORF">B0T23DRAFT_57111</name>
</gene>
<evidence type="ECO:0000313" key="2">
    <source>
        <dbReference type="EMBL" id="KAK3484680.1"/>
    </source>
</evidence>
<keyword evidence="1" id="KW-1133">Transmembrane helix</keyword>
<protein>
    <submittedName>
        <fullName evidence="2">Uncharacterized protein</fullName>
    </submittedName>
</protein>
<dbReference type="Proteomes" id="UP001285908">
    <property type="component" value="Unassembled WGS sequence"/>
</dbReference>
<dbReference type="GeneID" id="87879105"/>
<organism evidence="2 3">
    <name type="scientific">Neurospora hispaniola</name>
    <dbReference type="NCBI Taxonomy" id="588809"/>
    <lineage>
        <taxon>Eukaryota</taxon>
        <taxon>Fungi</taxon>
        <taxon>Dikarya</taxon>
        <taxon>Ascomycota</taxon>
        <taxon>Pezizomycotina</taxon>
        <taxon>Sordariomycetes</taxon>
        <taxon>Sordariomycetidae</taxon>
        <taxon>Sordariales</taxon>
        <taxon>Sordariaceae</taxon>
        <taxon>Neurospora</taxon>
    </lineage>
</organism>
<name>A0AAJ0HY89_9PEZI</name>
<reference evidence="2 3" key="1">
    <citation type="journal article" date="2023" name="Mol. Phylogenet. Evol.">
        <title>Genome-scale phylogeny and comparative genomics of the fungal order Sordariales.</title>
        <authorList>
            <person name="Hensen N."/>
            <person name="Bonometti L."/>
            <person name="Westerberg I."/>
            <person name="Brannstrom I.O."/>
            <person name="Guillou S."/>
            <person name="Cros-Aarteil S."/>
            <person name="Calhoun S."/>
            <person name="Haridas S."/>
            <person name="Kuo A."/>
            <person name="Mondo S."/>
            <person name="Pangilinan J."/>
            <person name="Riley R."/>
            <person name="LaButti K."/>
            <person name="Andreopoulos B."/>
            <person name="Lipzen A."/>
            <person name="Chen C."/>
            <person name="Yan M."/>
            <person name="Daum C."/>
            <person name="Ng V."/>
            <person name="Clum A."/>
            <person name="Steindorff A."/>
            <person name="Ohm R.A."/>
            <person name="Martin F."/>
            <person name="Silar P."/>
            <person name="Natvig D.O."/>
            <person name="Lalanne C."/>
            <person name="Gautier V."/>
            <person name="Ament-Velasquez S.L."/>
            <person name="Kruys A."/>
            <person name="Hutchinson M.I."/>
            <person name="Powell A.J."/>
            <person name="Barry K."/>
            <person name="Miller A.N."/>
            <person name="Grigoriev I.V."/>
            <person name="Debuchy R."/>
            <person name="Gladieux P."/>
            <person name="Hiltunen Thoren M."/>
            <person name="Johannesson H."/>
        </authorList>
    </citation>
    <scope>NUCLEOTIDE SEQUENCE [LARGE SCALE GENOMIC DNA]</scope>
    <source>
        <strain evidence="2 3">FGSC 10403</strain>
    </source>
</reference>
<feature type="transmembrane region" description="Helical" evidence="1">
    <location>
        <begin position="64"/>
        <end position="86"/>
    </location>
</feature>
<dbReference type="AlphaFoldDB" id="A0AAJ0HY89"/>
<evidence type="ECO:0000256" key="1">
    <source>
        <dbReference type="SAM" id="Phobius"/>
    </source>
</evidence>
<dbReference type="RefSeq" id="XP_062687774.1">
    <property type="nucleotide sequence ID" value="XM_062841483.1"/>
</dbReference>